<keyword evidence="2" id="KW-0812">Transmembrane</keyword>
<dbReference type="Proteomes" id="UP001497457">
    <property type="component" value="Chromosome 31b"/>
</dbReference>
<dbReference type="EMBL" id="CAXIPR030006622">
    <property type="protein sequence ID" value="CAM0152829.1"/>
    <property type="molecule type" value="Genomic_DNA"/>
</dbReference>
<dbReference type="PANTHER" id="PTHR33994:SF32">
    <property type="entry name" value="LATE EMBRYOGENESIS ABUNDANT PROTEIN LEA-2 SUBGROUP DOMAIN-CONTAINING PROTEIN"/>
    <property type="match status" value="1"/>
</dbReference>
<evidence type="ECO:0000313" key="5">
    <source>
        <dbReference type="EMBL" id="CAM0152829.1"/>
    </source>
</evidence>
<reference evidence="5 6" key="1">
    <citation type="submission" date="2024-10" db="EMBL/GenBank/DDBJ databases">
        <authorList>
            <person name="Ryan C."/>
        </authorList>
    </citation>
    <scope>NUCLEOTIDE SEQUENCE [LARGE SCALE GENOMIC DNA]</scope>
</reference>
<keyword evidence="2" id="KW-1133">Transmembrane helix</keyword>
<evidence type="ECO:0000256" key="1">
    <source>
        <dbReference type="SAM" id="MobiDB-lite"/>
    </source>
</evidence>
<evidence type="ECO:0000313" key="4">
    <source>
        <dbReference type="EMBL" id="CAM0152333.1"/>
    </source>
</evidence>
<organism evidence="5 6">
    <name type="scientific">Urochloa decumbens</name>
    <dbReference type="NCBI Taxonomy" id="240449"/>
    <lineage>
        <taxon>Eukaryota</taxon>
        <taxon>Viridiplantae</taxon>
        <taxon>Streptophyta</taxon>
        <taxon>Embryophyta</taxon>
        <taxon>Tracheophyta</taxon>
        <taxon>Spermatophyta</taxon>
        <taxon>Magnoliopsida</taxon>
        <taxon>Liliopsida</taxon>
        <taxon>Poales</taxon>
        <taxon>Poaceae</taxon>
        <taxon>PACMAD clade</taxon>
        <taxon>Panicoideae</taxon>
        <taxon>Panicodae</taxon>
        <taxon>Paniceae</taxon>
        <taxon>Melinidinae</taxon>
        <taxon>Urochloa</taxon>
    </lineage>
</organism>
<dbReference type="EMBL" id="CAXIPR030005686">
    <property type="protein sequence ID" value="CAM0152333.1"/>
    <property type="molecule type" value="Genomic_DNA"/>
</dbReference>
<feature type="transmembrane region" description="Helical" evidence="2">
    <location>
        <begin position="33"/>
        <end position="58"/>
    </location>
</feature>
<name>A0ABC9HDD9_9POAL</name>
<evidence type="ECO:0000313" key="3">
    <source>
        <dbReference type="EMBL" id="CAL5031030.1"/>
    </source>
</evidence>
<keyword evidence="6" id="KW-1185">Reference proteome</keyword>
<dbReference type="PANTHER" id="PTHR33994">
    <property type="entry name" value="OS04G0515000 PROTEIN"/>
    <property type="match status" value="1"/>
</dbReference>
<accession>A0ABC9HDD9</accession>
<dbReference type="AlphaFoldDB" id="A0ABC9HDD9"/>
<feature type="region of interest" description="Disordered" evidence="1">
    <location>
        <begin position="1"/>
        <end position="23"/>
    </location>
</feature>
<evidence type="ECO:0008006" key="7">
    <source>
        <dbReference type="Google" id="ProtNLM"/>
    </source>
</evidence>
<evidence type="ECO:0000313" key="6">
    <source>
        <dbReference type="Proteomes" id="UP001497457"/>
    </source>
</evidence>
<protein>
    <recommendedName>
        <fullName evidence="7">Late embryogenesis abundant protein LEA-2 subgroup domain-containing protein</fullName>
    </recommendedName>
</protein>
<proteinExistence type="predicted"/>
<dbReference type="Proteomes" id="UP001497457">
    <property type="component" value="Unassembled WGS sequence"/>
</dbReference>
<feature type="compositionally biased region" description="Basic and acidic residues" evidence="1">
    <location>
        <begin position="1"/>
        <end position="17"/>
    </location>
</feature>
<sequence length="211" mass="21892">MDEKLLSEARSDGDDNRPSLPTTPRKFTVAESVAALLLLIGIFTLPVVLIVSLFHAAYIESTNPFLPPTISIAADGCSGLGARVPRAFNFTVAIDNPGGRFAHDVCVGGDAAVLYGGVPLAAGRVEERCVTPGGAAQVAVRTASGGVGVPAELAALMAEEERATGAVRVEVRVMTPQESLWCKAIIMGGGATAQASPCRRWSVQDQSDGFV</sequence>
<evidence type="ECO:0000256" key="2">
    <source>
        <dbReference type="SAM" id="Phobius"/>
    </source>
</evidence>
<dbReference type="EMBL" id="OZ075141">
    <property type="protein sequence ID" value="CAL5031030.1"/>
    <property type="molecule type" value="Genomic_DNA"/>
</dbReference>
<gene>
    <name evidence="4" type="ORF">URODEC1_LOCUS125170</name>
    <name evidence="5" type="ORF">URODEC1_LOCUS125619</name>
    <name evidence="3" type="ORF">URODEC1_LOCUS81396</name>
</gene>
<keyword evidence="2" id="KW-0472">Membrane</keyword>